<dbReference type="AlphaFoldDB" id="A0A5N7D3A4"/>
<proteinExistence type="predicted"/>
<evidence type="ECO:0000313" key="2">
    <source>
        <dbReference type="EMBL" id="KAE8400886.1"/>
    </source>
</evidence>
<dbReference type="GeneID" id="43667550"/>
<evidence type="ECO:0000256" key="1">
    <source>
        <dbReference type="SAM" id="Phobius"/>
    </source>
</evidence>
<feature type="transmembrane region" description="Helical" evidence="1">
    <location>
        <begin position="20"/>
        <end position="45"/>
    </location>
</feature>
<sequence length="59" mass="7407">MYLHVYCFPCLALWESFLFFFLFCFLFVFLSFPFLFFWFLVFPPLSLRFFVLKRFDDGM</sequence>
<keyword evidence="1" id="KW-1133">Transmembrane helix</keyword>
<gene>
    <name evidence="2" type="ORF">BDV37DRAFT_256649</name>
</gene>
<keyword evidence="3" id="KW-1185">Reference proteome</keyword>
<name>A0A5N7D3A4_9EURO</name>
<keyword evidence="1" id="KW-0472">Membrane</keyword>
<keyword evidence="1" id="KW-0812">Transmembrane</keyword>
<organism evidence="2 3">
    <name type="scientific">Aspergillus pseudonomiae</name>
    <dbReference type="NCBI Taxonomy" id="1506151"/>
    <lineage>
        <taxon>Eukaryota</taxon>
        <taxon>Fungi</taxon>
        <taxon>Dikarya</taxon>
        <taxon>Ascomycota</taxon>
        <taxon>Pezizomycotina</taxon>
        <taxon>Eurotiomycetes</taxon>
        <taxon>Eurotiomycetidae</taxon>
        <taxon>Eurotiales</taxon>
        <taxon>Aspergillaceae</taxon>
        <taxon>Aspergillus</taxon>
        <taxon>Aspergillus subgen. Circumdati</taxon>
    </lineage>
</organism>
<dbReference type="RefSeq" id="XP_031938205.1">
    <property type="nucleotide sequence ID" value="XM_032082859.1"/>
</dbReference>
<dbReference type="Proteomes" id="UP000325579">
    <property type="component" value="Unassembled WGS sequence"/>
</dbReference>
<evidence type="ECO:0000313" key="3">
    <source>
        <dbReference type="Proteomes" id="UP000325579"/>
    </source>
</evidence>
<reference evidence="2 3" key="1">
    <citation type="submission" date="2019-04" db="EMBL/GenBank/DDBJ databases">
        <authorList>
            <consortium name="DOE Joint Genome Institute"/>
            <person name="Mondo S."/>
            <person name="Kjaerbolling I."/>
            <person name="Vesth T."/>
            <person name="Frisvad J.C."/>
            <person name="Nybo J.L."/>
            <person name="Theobald S."/>
            <person name="Kildgaard S."/>
            <person name="Isbrandt T."/>
            <person name="Kuo A."/>
            <person name="Sato A."/>
            <person name="Lyhne E.K."/>
            <person name="Kogle M.E."/>
            <person name="Wiebenga A."/>
            <person name="Kun R.S."/>
            <person name="Lubbers R.J."/>
            <person name="Makela M.R."/>
            <person name="Barry K."/>
            <person name="Chovatia M."/>
            <person name="Clum A."/>
            <person name="Daum C."/>
            <person name="Haridas S."/>
            <person name="He G."/>
            <person name="LaButti K."/>
            <person name="Lipzen A."/>
            <person name="Riley R."/>
            <person name="Salamov A."/>
            <person name="Simmons B.A."/>
            <person name="Magnuson J.K."/>
            <person name="Henrissat B."/>
            <person name="Mortensen U.H."/>
            <person name="Larsen T.O."/>
            <person name="Devries R.P."/>
            <person name="Grigoriev I.V."/>
            <person name="Machida M."/>
            <person name="Baker S.E."/>
            <person name="Andersen M.R."/>
            <person name="Cantor M.N."/>
            <person name="Hua S.X."/>
        </authorList>
    </citation>
    <scope>NUCLEOTIDE SEQUENCE [LARGE SCALE GENOMIC DNA]</scope>
    <source>
        <strain evidence="2 3">CBS 119388</strain>
    </source>
</reference>
<accession>A0A5N7D3A4</accession>
<dbReference type="EMBL" id="ML736809">
    <property type="protein sequence ID" value="KAE8400886.1"/>
    <property type="molecule type" value="Genomic_DNA"/>
</dbReference>
<protein>
    <submittedName>
        <fullName evidence="2">Uncharacterized protein</fullName>
    </submittedName>
</protein>